<dbReference type="InterPro" id="IPR036922">
    <property type="entry name" value="Rieske_2Fe-2S_sf"/>
</dbReference>
<dbReference type="GO" id="GO:0051537">
    <property type="term" value="F:2 iron, 2 sulfur cluster binding"/>
    <property type="evidence" value="ECO:0007669"/>
    <property type="project" value="UniProtKB-KW"/>
</dbReference>
<protein>
    <recommendedName>
        <fullName evidence="5">Rieske domain-containing protein</fullName>
    </recommendedName>
</protein>
<comment type="caution">
    <text evidence="6">The sequence shown here is derived from an EMBL/GenBank/DDBJ whole genome shotgun (WGS) entry which is preliminary data.</text>
</comment>
<dbReference type="RefSeq" id="WP_003598983.1">
    <property type="nucleotide sequence ID" value="NZ_AGJK01000036.1"/>
</dbReference>
<sequence>MSKIKHVETLTSAPVVGERYLVPTVLYPWFGSTEPWPVMGPKHTDAEHIGFDVDHYHVDIRFLSEAQVRRIERKQHYEHIESIAAGFPLATSRIGVTPDPHPEPVLRRLTCRRAGNDYPRFAAVSHRGLKALASAYAGRRCGRNAAGLLVCPHKGFVLGSLEPDKDGRVVCPLHGLVIDVAAGAVVGGKCAEAA</sequence>
<evidence type="ECO:0000256" key="3">
    <source>
        <dbReference type="ARBA" id="ARBA00023004"/>
    </source>
</evidence>
<gene>
    <name evidence="6" type="ORF">MetexDRAFT_1845</name>
</gene>
<keyword evidence="4" id="KW-0411">Iron-sulfur</keyword>
<proteinExistence type="predicted"/>
<reference evidence="6 7" key="1">
    <citation type="submission" date="2011-09" db="EMBL/GenBank/DDBJ databases">
        <title>The draft genome of Methylobacterium extorquens DSM 13060.</title>
        <authorList>
            <consortium name="US DOE Joint Genome Institute (JGI-PGF)"/>
            <person name="Lucas S."/>
            <person name="Han J."/>
            <person name="Lapidus A."/>
            <person name="Cheng J.-F."/>
            <person name="Goodwin L."/>
            <person name="Pitluck S."/>
            <person name="Peters L."/>
            <person name="Land M.L."/>
            <person name="Hauser L."/>
            <person name="Koskimaki J."/>
            <person name="Halonen O."/>
            <person name="Pirttila A."/>
            <person name="Frank C."/>
            <person name="Woyke T.J."/>
        </authorList>
    </citation>
    <scope>NUCLEOTIDE SEQUENCE [LARGE SCALE GENOMIC DNA]</scope>
    <source>
        <strain evidence="6 7">DSM 13060</strain>
    </source>
</reference>
<accession>H1KGT3</accession>
<name>H1KGT3_METEX</name>
<dbReference type="SUPFAM" id="SSF50022">
    <property type="entry name" value="ISP domain"/>
    <property type="match status" value="1"/>
</dbReference>
<dbReference type="PATRIC" id="fig|882800.3.peg.1811"/>
<keyword evidence="3" id="KW-0408">Iron</keyword>
<organism evidence="6 7">
    <name type="scientific">Methylorubrum extorquens DSM 13060</name>
    <dbReference type="NCBI Taxonomy" id="882800"/>
    <lineage>
        <taxon>Bacteria</taxon>
        <taxon>Pseudomonadati</taxon>
        <taxon>Pseudomonadota</taxon>
        <taxon>Alphaproteobacteria</taxon>
        <taxon>Hyphomicrobiales</taxon>
        <taxon>Methylobacteriaceae</taxon>
        <taxon>Methylorubrum</taxon>
    </lineage>
</organism>
<evidence type="ECO:0000256" key="2">
    <source>
        <dbReference type="ARBA" id="ARBA00022723"/>
    </source>
</evidence>
<keyword evidence="2" id="KW-0479">Metal-binding</keyword>
<keyword evidence="1" id="KW-0001">2Fe-2S</keyword>
<dbReference type="PROSITE" id="PS51296">
    <property type="entry name" value="RIESKE"/>
    <property type="match status" value="1"/>
</dbReference>
<dbReference type="Proteomes" id="UP000004382">
    <property type="component" value="Unassembled WGS sequence"/>
</dbReference>
<evidence type="ECO:0000256" key="4">
    <source>
        <dbReference type="ARBA" id="ARBA00023014"/>
    </source>
</evidence>
<dbReference type="EMBL" id="AGJK01000036">
    <property type="protein sequence ID" value="EHP93249.1"/>
    <property type="molecule type" value="Genomic_DNA"/>
</dbReference>
<evidence type="ECO:0000313" key="7">
    <source>
        <dbReference type="Proteomes" id="UP000004382"/>
    </source>
</evidence>
<feature type="domain" description="Rieske" evidence="5">
    <location>
        <begin position="150"/>
        <end position="194"/>
    </location>
</feature>
<evidence type="ECO:0000259" key="5">
    <source>
        <dbReference type="PROSITE" id="PS51296"/>
    </source>
</evidence>
<dbReference type="GO" id="GO:0046872">
    <property type="term" value="F:metal ion binding"/>
    <property type="evidence" value="ECO:0007669"/>
    <property type="project" value="UniProtKB-KW"/>
</dbReference>
<evidence type="ECO:0000256" key="1">
    <source>
        <dbReference type="ARBA" id="ARBA00022714"/>
    </source>
</evidence>
<dbReference type="InterPro" id="IPR017941">
    <property type="entry name" value="Rieske_2Fe-2S"/>
</dbReference>
<dbReference type="AlphaFoldDB" id="H1KGT3"/>
<dbReference type="Pfam" id="PF00355">
    <property type="entry name" value="Rieske"/>
    <property type="match status" value="1"/>
</dbReference>
<evidence type="ECO:0000313" key="6">
    <source>
        <dbReference type="EMBL" id="EHP93249.1"/>
    </source>
</evidence>